<keyword evidence="3 13" id="KW-0540">Nuclease</keyword>
<dbReference type="GO" id="GO:0006310">
    <property type="term" value="P:DNA recombination"/>
    <property type="evidence" value="ECO:0007669"/>
    <property type="project" value="UniProtKB-UniRule"/>
</dbReference>
<dbReference type="CDD" id="cd16962">
    <property type="entry name" value="RuvC"/>
    <property type="match status" value="1"/>
</dbReference>
<dbReference type="GO" id="GO:0048476">
    <property type="term" value="C:Holliday junction resolvase complex"/>
    <property type="evidence" value="ECO:0007669"/>
    <property type="project" value="UniProtKB-UniRule"/>
</dbReference>
<dbReference type="GO" id="GO:0003677">
    <property type="term" value="F:DNA binding"/>
    <property type="evidence" value="ECO:0007669"/>
    <property type="project" value="UniProtKB-KW"/>
</dbReference>
<feature type="binding site" evidence="13">
    <location>
        <position position="12"/>
    </location>
    <ligand>
        <name>Mg(2+)</name>
        <dbReference type="ChEBI" id="CHEBI:18420"/>
        <label>1</label>
    </ligand>
</feature>
<evidence type="ECO:0000256" key="5">
    <source>
        <dbReference type="ARBA" id="ARBA00022759"/>
    </source>
</evidence>
<evidence type="ECO:0000313" key="16">
    <source>
        <dbReference type="Proteomes" id="UP000623250"/>
    </source>
</evidence>
<comment type="similarity">
    <text evidence="1 13">Belongs to the RuvC family.</text>
</comment>
<dbReference type="InterPro" id="IPR002176">
    <property type="entry name" value="X-over_junc_endoDNase_RuvC"/>
</dbReference>
<dbReference type="HAMAP" id="MF_00034">
    <property type="entry name" value="RuvC"/>
    <property type="match status" value="1"/>
</dbReference>
<evidence type="ECO:0000256" key="1">
    <source>
        <dbReference type="ARBA" id="ARBA00009518"/>
    </source>
</evidence>
<dbReference type="PANTHER" id="PTHR30194:SF3">
    <property type="entry name" value="CROSSOVER JUNCTION ENDODEOXYRIBONUCLEASE RUVC"/>
    <property type="match status" value="1"/>
</dbReference>
<dbReference type="NCBIfam" id="TIGR00228">
    <property type="entry name" value="ruvC"/>
    <property type="match status" value="1"/>
</dbReference>
<organism evidence="15 16">
    <name type="scientific">Rhodomicrobium udaipurense</name>
    <dbReference type="NCBI Taxonomy" id="1202716"/>
    <lineage>
        <taxon>Bacteria</taxon>
        <taxon>Pseudomonadati</taxon>
        <taxon>Pseudomonadota</taxon>
        <taxon>Alphaproteobacteria</taxon>
        <taxon>Hyphomicrobiales</taxon>
        <taxon>Hyphomicrobiaceae</taxon>
        <taxon>Rhodomicrobium</taxon>
    </lineage>
</organism>
<dbReference type="Gene3D" id="3.30.420.10">
    <property type="entry name" value="Ribonuclease H-like superfamily/Ribonuclease H"/>
    <property type="match status" value="1"/>
</dbReference>
<evidence type="ECO:0000313" key="15">
    <source>
        <dbReference type="EMBL" id="MBJ7543486.1"/>
    </source>
</evidence>
<evidence type="ECO:0000256" key="2">
    <source>
        <dbReference type="ARBA" id="ARBA00022490"/>
    </source>
</evidence>
<dbReference type="PANTHER" id="PTHR30194">
    <property type="entry name" value="CROSSOVER JUNCTION ENDODEOXYRIBONUCLEASE RUVC"/>
    <property type="match status" value="1"/>
</dbReference>
<dbReference type="SUPFAM" id="SSF53098">
    <property type="entry name" value="Ribonuclease H-like"/>
    <property type="match status" value="1"/>
</dbReference>
<reference evidence="15 16" key="1">
    <citation type="submission" date="2020-12" db="EMBL/GenBank/DDBJ databases">
        <title>Revised draft genomes of Rhodomicrobium vannielii ATCC 17100 and Rhodomicrobium udaipurense JA643.</title>
        <authorList>
            <person name="Conners E.M."/>
            <person name="Davenport E.J."/>
            <person name="Bose A."/>
        </authorList>
    </citation>
    <scope>NUCLEOTIDE SEQUENCE [LARGE SCALE GENOMIC DNA]</scope>
    <source>
        <strain evidence="15 16">JA643</strain>
    </source>
</reference>
<dbReference type="PROSITE" id="PS01321">
    <property type="entry name" value="RUVC"/>
    <property type="match status" value="1"/>
</dbReference>
<dbReference type="RefSeq" id="WP_199502370.1">
    <property type="nucleotide sequence ID" value="NZ_JAEMUK010000014.1"/>
</dbReference>
<accession>A0A8I1GGI3</accession>
<dbReference type="AlphaFoldDB" id="A0A8I1GGI3"/>
<keyword evidence="2 13" id="KW-0963">Cytoplasm</keyword>
<comment type="catalytic activity">
    <reaction evidence="12 13">
        <text>Endonucleolytic cleavage at a junction such as a reciprocal single-stranded crossover between two homologous DNA duplexes (Holliday junction).</text>
        <dbReference type="EC" id="3.1.21.10"/>
    </reaction>
</comment>
<dbReference type="Pfam" id="PF02075">
    <property type="entry name" value="RuvC"/>
    <property type="match status" value="1"/>
</dbReference>
<dbReference type="InterPro" id="IPR020563">
    <property type="entry name" value="X-over_junc_endoDNase_Mg_BS"/>
</dbReference>
<keyword evidence="6 13" id="KW-0227">DNA damage</keyword>
<protein>
    <recommendedName>
        <fullName evidence="13 14">Crossover junction endodeoxyribonuclease RuvC</fullName>
        <ecNumber evidence="13 14">3.1.21.10</ecNumber>
    </recommendedName>
    <alternativeName>
        <fullName evidence="13">Holliday junction nuclease RuvC</fullName>
    </alternativeName>
    <alternativeName>
        <fullName evidence="13">Holliday junction resolvase RuvC</fullName>
    </alternativeName>
</protein>
<dbReference type="GO" id="GO:0009432">
    <property type="term" value="P:SOS response"/>
    <property type="evidence" value="ECO:0007669"/>
    <property type="project" value="UniProtKB-ARBA"/>
</dbReference>
<keyword evidence="11 13" id="KW-0234">DNA repair</keyword>
<dbReference type="EMBL" id="JAEMUK010000014">
    <property type="protein sequence ID" value="MBJ7543486.1"/>
    <property type="molecule type" value="Genomic_DNA"/>
</dbReference>
<dbReference type="PRINTS" id="PR00696">
    <property type="entry name" value="RSOLVASERUVC"/>
</dbReference>
<feature type="active site" evidence="13">
    <location>
        <position position="144"/>
    </location>
</feature>
<comment type="subunit">
    <text evidence="13">Homodimer which binds Holliday junction (HJ) DNA. The HJ becomes 2-fold symmetrical on binding to RuvC with unstacked arms; it has a different conformation from HJ DNA in complex with RuvA. In the full resolvosome a probable DNA-RuvA(4)-RuvB(12)-RuvC(2) complex forms which resolves the HJ.</text>
</comment>
<evidence type="ECO:0000256" key="13">
    <source>
        <dbReference type="HAMAP-Rule" id="MF_00034"/>
    </source>
</evidence>
<evidence type="ECO:0000256" key="6">
    <source>
        <dbReference type="ARBA" id="ARBA00022763"/>
    </source>
</evidence>
<dbReference type="InterPro" id="IPR036397">
    <property type="entry name" value="RNaseH_sf"/>
</dbReference>
<comment type="function">
    <text evidence="13">The RuvA-RuvB-RuvC complex processes Holliday junction (HJ) DNA during genetic recombination and DNA repair. Endonuclease that resolves HJ intermediates. Cleaves cruciform DNA by making single-stranded nicks across the HJ at symmetrical positions within the homologous arms, yielding a 5'-phosphate and a 3'-hydroxyl group; requires a central core of homology in the junction. The consensus cleavage sequence is 5'-(A/T)TT(C/G)-3'. Cleavage occurs on the 3'-side of the TT dinucleotide at the point of strand exchange. HJ branch migration catalyzed by RuvA-RuvB allows RuvC to scan DNA until it finds its consensus sequence, where it cleaves and resolves the cruciform DNA.</text>
</comment>
<keyword evidence="9 13" id="KW-0238">DNA-binding</keyword>
<comment type="cofactor">
    <cofactor evidence="13">
        <name>Mg(2+)</name>
        <dbReference type="ChEBI" id="CHEBI:18420"/>
    </cofactor>
    <text evidence="13">Binds 2 Mg(2+) ion per subunit.</text>
</comment>
<dbReference type="GO" id="GO:0005737">
    <property type="term" value="C:cytoplasm"/>
    <property type="evidence" value="ECO:0007669"/>
    <property type="project" value="UniProtKB-SubCell"/>
</dbReference>
<keyword evidence="8 13" id="KW-0460">Magnesium</keyword>
<dbReference type="GO" id="GO:0008821">
    <property type="term" value="F:crossover junction DNA endonuclease activity"/>
    <property type="evidence" value="ECO:0007669"/>
    <property type="project" value="UniProtKB-UniRule"/>
</dbReference>
<evidence type="ECO:0000256" key="9">
    <source>
        <dbReference type="ARBA" id="ARBA00023125"/>
    </source>
</evidence>
<evidence type="ECO:0000256" key="12">
    <source>
        <dbReference type="ARBA" id="ARBA00029354"/>
    </source>
</evidence>
<dbReference type="Proteomes" id="UP000623250">
    <property type="component" value="Unassembled WGS sequence"/>
</dbReference>
<evidence type="ECO:0000256" key="10">
    <source>
        <dbReference type="ARBA" id="ARBA00023172"/>
    </source>
</evidence>
<comment type="caution">
    <text evidence="15">The sequence shown here is derived from an EMBL/GenBank/DDBJ whole genome shotgun (WGS) entry which is preliminary data.</text>
</comment>
<dbReference type="InterPro" id="IPR012337">
    <property type="entry name" value="RNaseH-like_sf"/>
</dbReference>
<evidence type="ECO:0000256" key="4">
    <source>
        <dbReference type="ARBA" id="ARBA00022723"/>
    </source>
</evidence>
<keyword evidence="10 13" id="KW-0233">DNA recombination</keyword>
<keyword evidence="16" id="KW-1185">Reference proteome</keyword>
<evidence type="ECO:0000256" key="11">
    <source>
        <dbReference type="ARBA" id="ARBA00023204"/>
    </source>
</evidence>
<keyword evidence="7 13" id="KW-0378">Hydrolase</keyword>
<sequence>MPKPPVRILGLDPGLCHLGWGVVDWDGQRLTFVACGTIDTGAGEAMGQRLTALFEGLNEVMRAHAPDEAAIEETFVNTNARAALKLGQARGVALLVPARLGLSVAEYAPNSIKKTVTGAGHADKLQIRTMLRYLLPKAQPATPDAADALAVAICHAHHRRALAIRAAALSTPA</sequence>
<gene>
    <name evidence="13 15" type="primary">ruvC</name>
    <name evidence="15" type="ORF">JDN41_07935</name>
</gene>
<comment type="subcellular location">
    <subcellularLocation>
        <location evidence="13">Cytoplasm</location>
    </subcellularLocation>
</comment>
<feature type="active site" evidence="13">
    <location>
        <position position="72"/>
    </location>
</feature>
<evidence type="ECO:0000256" key="14">
    <source>
        <dbReference type="NCBIfam" id="TIGR00228"/>
    </source>
</evidence>
<feature type="binding site" evidence="13">
    <location>
        <position position="144"/>
    </location>
    <ligand>
        <name>Mg(2+)</name>
        <dbReference type="ChEBI" id="CHEBI:18420"/>
        <label>1</label>
    </ligand>
</feature>
<name>A0A8I1GGI3_9HYPH</name>
<evidence type="ECO:0000256" key="8">
    <source>
        <dbReference type="ARBA" id="ARBA00022842"/>
    </source>
</evidence>
<proteinExistence type="inferred from homology"/>
<evidence type="ECO:0000256" key="3">
    <source>
        <dbReference type="ARBA" id="ARBA00022722"/>
    </source>
</evidence>
<evidence type="ECO:0000256" key="7">
    <source>
        <dbReference type="ARBA" id="ARBA00022801"/>
    </source>
</evidence>
<feature type="active site" evidence="13">
    <location>
        <position position="12"/>
    </location>
</feature>
<dbReference type="GO" id="GO:0006281">
    <property type="term" value="P:DNA repair"/>
    <property type="evidence" value="ECO:0007669"/>
    <property type="project" value="UniProtKB-UniRule"/>
</dbReference>
<keyword evidence="4 13" id="KW-0479">Metal-binding</keyword>
<feature type="binding site" evidence="13">
    <location>
        <position position="72"/>
    </location>
    <ligand>
        <name>Mg(2+)</name>
        <dbReference type="ChEBI" id="CHEBI:18420"/>
        <label>2</label>
    </ligand>
</feature>
<dbReference type="GO" id="GO:0000287">
    <property type="term" value="F:magnesium ion binding"/>
    <property type="evidence" value="ECO:0007669"/>
    <property type="project" value="UniProtKB-UniRule"/>
</dbReference>
<dbReference type="EC" id="3.1.21.10" evidence="13 14"/>
<keyword evidence="5 13" id="KW-0255">Endonuclease</keyword>
<dbReference type="FunFam" id="3.30.420.10:FF:000002">
    <property type="entry name" value="Crossover junction endodeoxyribonuclease RuvC"/>
    <property type="match status" value="1"/>
</dbReference>